<protein>
    <recommendedName>
        <fullName evidence="1">Reverse transcriptase domain-containing protein</fullName>
    </recommendedName>
</protein>
<gene>
    <name evidence="2" type="ORF">Slati_2774400</name>
</gene>
<evidence type="ECO:0000313" key="2">
    <source>
        <dbReference type="EMBL" id="KAL0434401.1"/>
    </source>
</evidence>
<comment type="caution">
    <text evidence="2">The sequence shown here is derived from an EMBL/GenBank/DDBJ whole genome shotgun (WGS) entry which is preliminary data.</text>
</comment>
<reference evidence="2" key="1">
    <citation type="submission" date="2020-06" db="EMBL/GenBank/DDBJ databases">
        <authorList>
            <person name="Li T."/>
            <person name="Hu X."/>
            <person name="Zhang T."/>
            <person name="Song X."/>
            <person name="Zhang H."/>
            <person name="Dai N."/>
            <person name="Sheng W."/>
            <person name="Hou X."/>
            <person name="Wei L."/>
        </authorList>
    </citation>
    <scope>NUCLEOTIDE SEQUENCE</scope>
    <source>
        <strain evidence="2">KEN1</strain>
        <tissue evidence="2">Leaf</tissue>
    </source>
</reference>
<reference evidence="2" key="2">
    <citation type="journal article" date="2024" name="Plant">
        <title>Genomic evolution and insights into agronomic trait innovations of Sesamum species.</title>
        <authorList>
            <person name="Miao H."/>
            <person name="Wang L."/>
            <person name="Qu L."/>
            <person name="Liu H."/>
            <person name="Sun Y."/>
            <person name="Le M."/>
            <person name="Wang Q."/>
            <person name="Wei S."/>
            <person name="Zheng Y."/>
            <person name="Lin W."/>
            <person name="Duan Y."/>
            <person name="Cao H."/>
            <person name="Xiong S."/>
            <person name="Wang X."/>
            <person name="Wei L."/>
            <person name="Li C."/>
            <person name="Ma Q."/>
            <person name="Ju M."/>
            <person name="Zhao R."/>
            <person name="Li G."/>
            <person name="Mu C."/>
            <person name="Tian Q."/>
            <person name="Mei H."/>
            <person name="Zhang T."/>
            <person name="Gao T."/>
            <person name="Zhang H."/>
        </authorList>
    </citation>
    <scope>NUCLEOTIDE SEQUENCE</scope>
    <source>
        <strain evidence="2">KEN1</strain>
    </source>
</reference>
<dbReference type="PANTHER" id="PTHR46890:SF48">
    <property type="entry name" value="RNA-DIRECTED DNA POLYMERASE"/>
    <property type="match status" value="1"/>
</dbReference>
<accession>A0AAW2W111</accession>
<dbReference type="InterPro" id="IPR052343">
    <property type="entry name" value="Retrotransposon-Effector_Assoc"/>
</dbReference>
<dbReference type="EMBL" id="JACGWN010000009">
    <property type="protein sequence ID" value="KAL0434401.1"/>
    <property type="molecule type" value="Genomic_DNA"/>
</dbReference>
<evidence type="ECO:0000259" key="1">
    <source>
        <dbReference type="Pfam" id="PF00078"/>
    </source>
</evidence>
<feature type="domain" description="Reverse transcriptase" evidence="1">
    <location>
        <begin position="112"/>
        <end position="250"/>
    </location>
</feature>
<sequence length="255" mass="29647">MEELLWKQRAKALWLNKGDKNKPAFHAKTNERRIRREMKALRDDKGTLTIDPTCIRLIVKRYFANIFHSTHPPDEVICEVVDSMESQVTEAMNEVLTRPFVEEEITLALKQMHPLKSPGPDDSLISASQSAFIPGRLIIDNVLIAYEINHFISHKRQGQTCYAWLKLDISKAYDRVEWIFLERLILRIGFHPKFVALSMMCVKSVSFSFLLNGEQFGFLRPERGILQGDPLSPYLFLFCVEALSHLFRHRIPRSY</sequence>
<name>A0AAW2W111_9LAMI</name>
<dbReference type="AlphaFoldDB" id="A0AAW2W111"/>
<organism evidence="2">
    <name type="scientific">Sesamum latifolium</name>
    <dbReference type="NCBI Taxonomy" id="2727402"/>
    <lineage>
        <taxon>Eukaryota</taxon>
        <taxon>Viridiplantae</taxon>
        <taxon>Streptophyta</taxon>
        <taxon>Embryophyta</taxon>
        <taxon>Tracheophyta</taxon>
        <taxon>Spermatophyta</taxon>
        <taxon>Magnoliopsida</taxon>
        <taxon>eudicotyledons</taxon>
        <taxon>Gunneridae</taxon>
        <taxon>Pentapetalae</taxon>
        <taxon>asterids</taxon>
        <taxon>lamiids</taxon>
        <taxon>Lamiales</taxon>
        <taxon>Pedaliaceae</taxon>
        <taxon>Sesamum</taxon>
    </lineage>
</organism>
<proteinExistence type="predicted"/>
<dbReference type="SUPFAM" id="SSF56672">
    <property type="entry name" value="DNA/RNA polymerases"/>
    <property type="match status" value="1"/>
</dbReference>
<dbReference type="Pfam" id="PF00078">
    <property type="entry name" value="RVT_1"/>
    <property type="match status" value="1"/>
</dbReference>
<dbReference type="InterPro" id="IPR043502">
    <property type="entry name" value="DNA/RNA_pol_sf"/>
</dbReference>
<dbReference type="PANTHER" id="PTHR46890">
    <property type="entry name" value="NON-LTR RETROLELEMENT REVERSE TRANSCRIPTASE-LIKE PROTEIN-RELATED"/>
    <property type="match status" value="1"/>
</dbReference>
<dbReference type="InterPro" id="IPR000477">
    <property type="entry name" value="RT_dom"/>
</dbReference>